<feature type="non-terminal residue" evidence="2">
    <location>
        <position position="1"/>
    </location>
</feature>
<dbReference type="Proteomes" id="UP000708208">
    <property type="component" value="Unassembled WGS sequence"/>
</dbReference>
<protein>
    <submittedName>
        <fullName evidence="2">Uncharacterized protein</fullName>
    </submittedName>
</protein>
<evidence type="ECO:0000256" key="1">
    <source>
        <dbReference type="SAM" id="MobiDB-lite"/>
    </source>
</evidence>
<organism evidence="2 3">
    <name type="scientific">Allacma fusca</name>
    <dbReference type="NCBI Taxonomy" id="39272"/>
    <lineage>
        <taxon>Eukaryota</taxon>
        <taxon>Metazoa</taxon>
        <taxon>Ecdysozoa</taxon>
        <taxon>Arthropoda</taxon>
        <taxon>Hexapoda</taxon>
        <taxon>Collembola</taxon>
        <taxon>Symphypleona</taxon>
        <taxon>Sminthuridae</taxon>
        <taxon>Allacma</taxon>
    </lineage>
</organism>
<dbReference type="PANTHER" id="PTHR15439:SF0">
    <property type="entry name" value="CELL DIVISION CYCLE AND APOPTOSIS REGULATOR PROTEIN 1-RELATED"/>
    <property type="match status" value="1"/>
</dbReference>
<reference evidence="2" key="1">
    <citation type="submission" date="2021-06" db="EMBL/GenBank/DDBJ databases">
        <authorList>
            <person name="Hodson N. C."/>
            <person name="Mongue J. A."/>
            <person name="Jaron S. K."/>
        </authorList>
    </citation>
    <scope>NUCLEOTIDE SEQUENCE</scope>
</reference>
<evidence type="ECO:0000313" key="3">
    <source>
        <dbReference type="Proteomes" id="UP000708208"/>
    </source>
</evidence>
<dbReference type="GO" id="GO:0061630">
    <property type="term" value="F:ubiquitin protein ligase activity"/>
    <property type="evidence" value="ECO:0007669"/>
    <property type="project" value="InterPro"/>
</dbReference>
<feature type="region of interest" description="Disordered" evidence="1">
    <location>
        <begin position="586"/>
        <end position="763"/>
    </location>
</feature>
<comment type="caution">
    <text evidence="2">The sequence shown here is derived from an EMBL/GenBank/DDBJ whole genome shotgun (WGS) entry which is preliminary data.</text>
</comment>
<feature type="region of interest" description="Disordered" evidence="1">
    <location>
        <begin position="67"/>
        <end position="108"/>
    </location>
</feature>
<sequence length="1225" mass="140965">VQRPVARRISPLPPPRSVRASSEPVARVTIEDVTMSIEEEAQAQMASRFRELSLNNVRARPQEVLFGGFLPSDRRPRDPNAPPPYSVRDPRANAQQPVGTARQPQNPSSEFIREINNMTTGAATMPRPSVNVAARRYDFRSVELGVEHQLIRIENRQPEASLDVYVDAQVSNLRDNCDILNHRAECIESGLSRTRGDLERIYREVQANITERDEASTARMRRMAEMWGTCHTGLINRIGDQINNEGLRVTQTMDAVTELANEIRVEREARQRDAGLIRMLNQRVVDLENERQAEASRGGRPRSQAQESSNIPQSDPVPPDGRRFGFDNHFQWQDVPERWQQGPAFRPPQGSSQDVRFDRPANRGASLGRMSNIQERPQVQVQNQRSEAELLRAAECAELGLRIAYEPLNDNINYGAGNSVAKLNTLQILKVTYTTENEYEPHLFVRQFESAMKSMFATEEIYISMFKQLVEHPAAQTWNANTSTQTSYTALRQSFLQTMWNEQRQENALNHVRTLTLPNTSSTDMANTALRWLRVVSNVQINEWQMINAIYPRLDRLLRVRVSTEERNDIVLFARRLLEMTKNEEFLDNAQNQSQGQNQTRRRNQANDNWQRNTNNNNGGRVTFDDRRTNSNNRRDNYRSNDRRDDRNRSDTRDTRDTRNNRDTRDNRDNRNTNRDRDTRNRDDRDTRNRDTRDTRNRDDRDARDSRDNRDKRGDSRKRDTDANKSGANKGDNDQRRDRDRRARDGDAGLTKQATAPTPEPDLPYEQYDLVGDAFAQILSRIIESKAKENGSGDDAKKEGKKDVEKIAKKCSMATIREHVRKREFEKKKVILSLGTYELNYGNIRDSHMRRLLREIVGTLKEKGVEDIKILFPMIFPAGKNDRGVTAKRYYAWRRIFEEVCDNESVTLWWSPAAVFIRLIRLEDGRLRFQPDKTGKVIPRDNRLQKKTSGYVPNEAGEKELLFELKKCYNHKFKPKNSVFNSQNLCVETSTNLSAEVVTESDGDYLVTTKESIEKTKAKMPESSRPIAQIIEDLTKMEVKLSPDWQKKVKMVCKAWKNKQGQPMEETSSDEETTKSSDGAPANHHEVAVNQAAADQSSTPESDVIDEKRTDPNTVEPLVRSQIENFDQAKTCVVPLRFADLTLFTQLDSGATPNIMSETCANNLINNYKEKIEFIYLKRVLQCRLANNQVVRTWKKAIVVPLKFGKHKIKVPFFVMPGDNKLLLI</sequence>
<feature type="compositionally biased region" description="Polar residues" evidence="1">
    <location>
        <begin position="303"/>
        <end position="313"/>
    </location>
</feature>
<accession>A0A8J2JPL4</accession>
<feature type="compositionally biased region" description="Low complexity" evidence="1">
    <location>
        <begin position="606"/>
        <end position="618"/>
    </location>
</feature>
<feature type="compositionally biased region" description="Polar residues" evidence="1">
    <location>
        <begin position="93"/>
        <end position="108"/>
    </location>
</feature>
<gene>
    <name evidence="2" type="ORF">AFUS01_LOCUS10759</name>
</gene>
<dbReference type="AlphaFoldDB" id="A0A8J2JPL4"/>
<dbReference type="InterPro" id="IPR033489">
    <property type="entry name" value="RBBP6"/>
</dbReference>
<keyword evidence="3" id="KW-1185">Reference proteome</keyword>
<feature type="compositionally biased region" description="Basic and acidic residues" evidence="1">
    <location>
        <begin position="731"/>
        <end position="747"/>
    </location>
</feature>
<dbReference type="PANTHER" id="PTHR15439">
    <property type="entry name" value="RETINOBLASTOMA-BINDING PROTEIN 6"/>
    <property type="match status" value="1"/>
</dbReference>
<dbReference type="EMBL" id="CAJVCH010080462">
    <property type="protein sequence ID" value="CAG7721550.1"/>
    <property type="molecule type" value="Genomic_DNA"/>
</dbReference>
<feature type="compositionally biased region" description="Polar residues" evidence="1">
    <location>
        <begin position="589"/>
        <end position="599"/>
    </location>
</feature>
<dbReference type="GO" id="GO:0016567">
    <property type="term" value="P:protein ubiquitination"/>
    <property type="evidence" value="ECO:0007669"/>
    <property type="project" value="InterPro"/>
</dbReference>
<feature type="compositionally biased region" description="Basic and acidic residues" evidence="1">
    <location>
        <begin position="623"/>
        <end position="723"/>
    </location>
</feature>
<dbReference type="CDD" id="cd00303">
    <property type="entry name" value="retropepsin_like"/>
    <property type="match status" value="1"/>
</dbReference>
<proteinExistence type="predicted"/>
<feature type="region of interest" description="Disordered" evidence="1">
    <location>
        <begin position="1058"/>
        <end position="1112"/>
    </location>
</feature>
<feature type="region of interest" description="Disordered" evidence="1">
    <location>
        <begin position="290"/>
        <end position="327"/>
    </location>
</feature>
<dbReference type="GO" id="GO:0005634">
    <property type="term" value="C:nucleus"/>
    <property type="evidence" value="ECO:0007669"/>
    <property type="project" value="TreeGrafter"/>
</dbReference>
<dbReference type="GO" id="GO:0006511">
    <property type="term" value="P:ubiquitin-dependent protein catabolic process"/>
    <property type="evidence" value="ECO:0007669"/>
    <property type="project" value="TreeGrafter"/>
</dbReference>
<dbReference type="GO" id="GO:0006397">
    <property type="term" value="P:mRNA processing"/>
    <property type="evidence" value="ECO:0007669"/>
    <property type="project" value="InterPro"/>
</dbReference>
<evidence type="ECO:0000313" key="2">
    <source>
        <dbReference type="EMBL" id="CAG7721550.1"/>
    </source>
</evidence>
<feature type="region of interest" description="Disordered" evidence="1">
    <location>
        <begin position="340"/>
        <end position="376"/>
    </location>
</feature>
<feature type="region of interest" description="Disordered" evidence="1">
    <location>
        <begin position="1"/>
        <end position="24"/>
    </location>
</feature>
<name>A0A8J2JPL4_9HEXA</name>
<feature type="non-terminal residue" evidence="2">
    <location>
        <position position="1225"/>
    </location>
</feature>